<evidence type="ECO:0008006" key="2">
    <source>
        <dbReference type="Google" id="ProtNLM"/>
    </source>
</evidence>
<dbReference type="InterPro" id="IPR036424">
    <property type="entry name" value="UPP_synth-like_sf"/>
</dbReference>
<dbReference type="Gene3D" id="3.40.1180.10">
    <property type="entry name" value="Decaprenyl diphosphate synthase-like"/>
    <property type="match status" value="1"/>
</dbReference>
<protein>
    <recommendedName>
        <fullName evidence="2">Isoprenyl transferase</fullName>
    </recommendedName>
</protein>
<proteinExistence type="predicted"/>
<comment type="caution">
    <text evidence="1">The sequence shown here is derived from an EMBL/GenBank/DDBJ whole genome shotgun (WGS) entry which is preliminary data.</text>
</comment>
<feature type="non-terminal residue" evidence="1">
    <location>
        <position position="1"/>
    </location>
</feature>
<reference evidence="1" key="1">
    <citation type="journal article" date="2014" name="Front. Microbiol.">
        <title>High frequency of phylogenetically diverse reductive dehalogenase-homologous genes in deep subseafloor sedimentary metagenomes.</title>
        <authorList>
            <person name="Kawai M."/>
            <person name="Futagami T."/>
            <person name="Toyoda A."/>
            <person name="Takaki Y."/>
            <person name="Nishi S."/>
            <person name="Hori S."/>
            <person name="Arai W."/>
            <person name="Tsubouchi T."/>
            <person name="Morono Y."/>
            <person name="Uchiyama I."/>
            <person name="Ito T."/>
            <person name="Fujiyama A."/>
            <person name="Inagaki F."/>
            <person name="Takami H."/>
        </authorList>
    </citation>
    <scope>NUCLEOTIDE SEQUENCE</scope>
    <source>
        <strain evidence="1">Expedition CK06-06</strain>
    </source>
</reference>
<gene>
    <name evidence="1" type="ORF">S06H3_43545</name>
</gene>
<sequence>FWPDFGKKEFLMALKDYARRERRFGKIEEE</sequence>
<dbReference type="EMBL" id="BARV01027018">
    <property type="protein sequence ID" value="GAI46176.1"/>
    <property type="molecule type" value="Genomic_DNA"/>
</dbReference>
<accession>X1PUG7</accession>
<dbReference type="AlphaFoldDB" id="X1PUG7"/>
<evidence type="ECO:0000313" key="1">
    <source>
        <dbReference type="EMBL" id="GAI46176.1"/>
    </source>
</evidence>
<name>X1PUG7_9ZZZZ</name>
<dbReference type="GO" id="GO:0016765">
    <property type="term" value="F:transferase activity, transferring alkyl or aryl (other than methyl) groups"/>
    <property type="evidence" value="ECO:0007669"/>
    <property type="project" value="InterPro"/>
</dbReference>
<organism evidence="1">
    <name type="scientific">marine sediment metagenome</name>
    <dbReference type="NCBI Taxonomy" id="412755"/>
    <lineage>
        <taxon>unclassified sequences</taxon>
        <taxon>metagenomes</taxon>
        <taxon>ecological metagenomes</taxon>
    </lineage>
</organism>